<name>A0A2K8UID6_9GAMM</name>
<feature type="signal peptide" evidence="1">
    <location>
        <begin position="1"/>
        <end position="27"/>
    </location>
</feature>
<dbReference type="EMBL" id="CP020370">
    <property type="protein sequence ID" value="AUB84911.1"/>
    <property type="molecule type" value="Genomic_DNA"/>
</dbReference>
<evidence type="ECO:0000313" key="3">
    <source>
        <dbReference type="Proteomes" id="UP000232638"/>
    </source>
</evidence>
<protein>
    <submittedName>
        <fullName evidence="2">Uncharacterized protein</fullName>
    </submittedName>
</protein>
<gene>
    <name evidence="2" type="ORF">THSYN_24150</name>
</gene>
<keyword evidence="3" id="KW-1185">Reference proteome</keyword>
<evidence type="ECO:0000256" key="1">
    <source>
        <dbReference type="SAM" id="SignalP"/>
    </source>
</evidence>
<dbReference type="Proteomes" id="UP000232638">
    <property type="component" value="Chromosome"/>
</dbReference>
<proteinExistence type="predicted"/>
<dbReference type="KEGG" id="tsy:THSYN_24150"/>
<reference evidence="2 3" key="1">
    <citation type="submission" date="2017-03" db="EMBL/GenBank/DDBJ databases">
        <title>Complete genome sequence of Candidatus 'Thiodictyon syntrophicum' sp. nov. strain Cad16T, a photolithoautotroph purple sulfur bacterium isolated from an alpine meromictic lake.</title>
        <authorList>
            <person name="Luedin S.M."/>
            <person name="Pothier J.F."/>
            <person name="Danza F."/>
            <person name="Storelli N."/>
            <person name="Wittwer M."/>
            <person name="Tonolla M."/>
        </authorList>
    </citation>
    <scope>NUCLEOTIDE SEQUENCE [LARGE SCALE GENOMIC DNA]</scope>
    <source>
        <strain evidence="2 3">Cad16T</strain>
    </source>
</reference>
<sequence>MHRRPAATPGARTLRSLLAALALVGCASSPSTPTGVISITVKPGDTGSCESTPCQVRLVMPPGTGTYEVTGNEVRVGTFPAGQTVNLGGYWNSQKFAIVGAGVKPAYVYVPSDL</sequence>
<organism evidence="2 3">
    <name type="scientific">Candidatus Thiodictyon syntrophicum</name>
    <dbReference type="NCBI Taxonomy" id="1166950"/>
    <lineage>
        <taxon>Bacteria</taxon>
        <taxon>Pseudomonadati</taxon>
        <taxon>Pseudomonadota</taxon>
        <taxon>Gammaproteobacteria</taxon>
        <taxon>Chromatiales</taxon>
        <taxon>Chromatiaceae</taxon>
        <taxon>Thiodictyon</taxon>
    </lineage>
</organism>
<dbReference type="OrthoDB" id="5770267at2"/>
<keyword evidence="1" id="KW-0732">Signal</keyword>
<dbReference type="AlphaFoldDB" id="A0A2K8UID6"/>
<evidence type="ECO:0000313" key="2">
    <source>
        <dbReference type="EMBL" id="AUB84911.1"/>
    </source>
</evidence>
<accession>A0A2K8UID6</accession>
<dbReference type="PROSITE" id="PS51257">
    <property type="entry name" value="PROKAR_LIPOPROTEIN"/>
    <property type="match status" value="1"/>
</dbReference>
<feature type="chain" id="PRO_5014668749" evidence="1">
    <location>
        <begin position="28"/>
        <end position="114"/>
    </location>
</feature>